<dbReference type="Gene3D" id="3.30.1490.20">
    <property type="entry name" value="ATP-grasp fold, A domain"/>
    <property type="match status" value="1"/>
</dbReference>
<dbReference type="PROSITE" id="PS50975">
    <property type="entry name" value="ATP_GRASP"/>
    <property type="match status" value="1"/>
</dbReference>
<feature type="domain" description="ATP-grasp" evidence="6">
    <location>
        <begin position="102"/>
        <end position="291"/>
    </location>
</feature>
<dbReference type="Gene3D" id="3.40.50.20">
    <property type="match status" value="2"/>
</dbReference>
<dbReference type="EMBL" id="AP022587">
    <property type="protein sequence ID" value="BBY23083.1"/>
    <property type="molecule type" value="Genomic_DNA"/>
</dbReference>
<reference evidence="7 8" key="1">
    <citation type="journal article" date="2019" name="Emerg. Microbes Infect.">
        <title>Comprehensive subspecies identification of 175 nontuberculous mycobacteria species based on 7547 genomic profiles.</title>
        <authorList>
            <person name="Matsumoto Y."/>
            <person name="Kinjo T."/>
            <person name="Motooka D."/>
            <person name="Nabeya D."/>
            <person name="Jung N."/>
            <person name="Uechi K."/>
            <person name="Horii T."/>
            <person name="Iida T."/>
            <person name="Fujita J."/>
            <person name="Nakamura S."/>
        </authorList>
    </citation>
    <scope>NUCLEOTIDE SEQUENCE [LARGE SCALE GENOMIC DNA]</scope>
    <source>
        <strain evidence="7 8">JCM 17783</strain>
    </source>
</reference>
<gene>
    <name evidence="7" type="primary">purT</name>
    <name evidence="7" type="ORF">MSTO_32880</name>
</gene>
<dbReference type="AlphaFoldDB" id="A0A7I7Q9W6"/>
<dbReference type="PANTHER" id="PTHR43055:SF1">
    <property type="entry name" value="FORMATE-DEPENDENT PHOSPHORIBOSYLGLYCINAMIDE FORMYLTRANSFERASE"/>
    <property type="match status" value="1"/>
</dbReference>
<dbReference type="Gene3D" id="3.30.470.20">
    <property type="entry name" value="ATP-grasp fold, B domain"/>
    <property type="match status" value="1"/>
</dbReference>
<evidence type="ECO:0000256" key="2">
    <source>
        <dbReference type="ARBA" id="ARBA00022741"/>
    </source>
</evidence>
<dbReference type="Proteomes" id="UP000467130">
    <property type="component" value="Chromosome"/>
</dbReference>
<dbReference type="InterPro" id="IPR013815">
    <property type="entry name" value="ATP_grasp_subdomain_1"/>
</dbReference>
<evidence type="ECO:0000313" key="8">
    <source>
        <dbReference type="Proteomes" id="UP000467130"/>
    </source>
</evidence>
<protein>
    <submittedName>
        <fullName evidence="7">Phosphoribosylglycinamide formyltransferase 2</fullName>
    </submittedName>
</protein>
<keyword evidence="1" id="KW-0436">Ligase</keyword>
<sequence length="367" mass="38513">MTEAQRDTAGGPRVMLLGSGELSRELATALRRLGARVDEHPNTDAVSAAIDRLQPHFVVTATGAVPRAAVEALAARAQDDTIELVPNARTVRLTNDREGLRRLAADQLGLPTAPFWFVGSVDELKAVAAHGGYPLLVESLGPTAGRAVLSGPDDVEPAWRRVAGQAEQPRVLAETVVEVEFCVTLLAIRSEGPNGPLIEFCSPIGHRHAEADVLESWQPQKMSPAALDAAKSIAARIVKALGGRGVFAVELMINGDEVYFADVSAVLPQSAWVTLRSQRISAFELQARAILGLPVDALMISPAAARTSRPATTAEALTAALAVPESDLRVFDGGPGPRRGVALATAPDVAAARDRARGVATAVSPGR</sequence>
<organism evidence="7 8">
    <name type="scientific">Mycobacterium stomatepiae</name>
    <dbReference type="NCBI Taxonomy" id="470076"/>
    <lineage>
        <taxon>Bacteria</taxon>
        <taxon>Bacillati</taxon>
        <taxon>Actinomycetota</taxon>
        <taxon>Actinomycetes</taxon>
        <taxon>Mycobacteriales</taxon>
        <taxon>Mycobacteriaceae</taxon>
        <taxon>Mycobacterium</taxon>
        <taxon>Mycobacterium simiae complex</taxon>
    </lineage>
</organism>
<evidence type="ECO:0000256" key="4">
    <source>
        <dbReference type="ARBA" id="ARBA00022840"/>
    </source>
</evidence>
<keyword evidence="2 5" id="KW-0547">Nucleotide-binding</keyword>
<accession>A0A7I7Q9W6</accession>
<evidence type="ECO:0000313" key="7">
    <source>
        <dbReference type="EMBL" id="BBY23083.1"/>
    </source>
</evidence>
<keyword evidence="4 5" id="KW-0067">ATP-binding</keyword>
<evidence type="ECO:0000256" key="3">
    <source>
        <dbReference type="ARBA" id="ARBA00022755"/>
    </source>
</evidence>
<dbReference type="InterPro" id="IPR016185">
    <property type="entry name" value="PreATP-grasp_dom_sf"/>
</dbReference>
<evidence type="ECO:0000256" key="1">
    <source>
        <dbReference type="ARBA" id="ARBA00022598"/>
    </source>
</evidence>
<keyword evidence="7" id="KW-0808">Transferase</keyword>
<dbReference type="KEGG" id="msto:MSTO_32880"/>
<dbReference type="GO" id="GO:0005524">
    <property type="term" value="F:ATP binding"/>
    <property type="evidence" value="ECO:0007669"/>
    <property type="project" value="UniProtKB-UniRule"/>
</dbReference>
<dbReference type="GO" id="GO:0016740">
    <property type="term" value="F:transferase activity"/>
    <property type="evidence" value="ECO:0007669"/>
    <property type="project" value="UniProtKB-KW"/>
</dbReference>
<dbReference type="SUPFAM" id="SSF52440">
    <property type="entry name" value="PreATP-grasp domain"/>
    <property type="match status" value="1"/>
</dbReference>
<evidence type="ECO:0000256" key="5">
    <source>
        <dbReference type="PROSITE-ProRule" id="PRU00409"/>
    </source>
</evidence>
<dbReference type="PANTHER" id="PTHR43055">
    <property type="entry name" value="FORMATE-DEPENDENT PHOSPHORIBOSYLGLYCINAMIDE FORMYLTRANSFERASE"/>
    <property type="match status" value="1"/>
</dbReference>
<name>A0A7I7Q9W6_9MYCO</name>
<dbReference type="InterPro" id="IPR011761">
    <property type="entry name" value="ATP-grasp"/>
</dbReference>
<keyword evidence="8" id="KW-1185">Reference proteome</keyword>
<keyword evidence="3" id="KW-0658">Purine biosynthesis</keyword>
<dbReference type="InterPro" id="IPR003135">
    <property type="entry name" value="ATP-grasp_carboxylate-amine"/>
</dbReference>
<dbReference type="GO" id="GO:0006164">
    <property type="term" value="P:purine nucleotide biosynthetic process"/>
    <property type="evidence" value="ECO:0007669"/>
    <property type="project" value="UniProtKB-KW"/>
</dbReference>
<dbReference type="GO" id="GO:0016874">
    <property type="term" value="F:ligase activity"/>
    <property type="evidence" value="ECO:0007669"/>
    <property type="project" value="UniProtKB-KW"/>
</dbReference>
<proteinExistence type="predicted"/>
<dbReference type="RefSeq" id="WP_308207260.1">
    <property type="nucleotide sequence ID" value="NZ_AP022587.1"/>
</dbReference>
<dbReference type="GO" id="GO:0005829">
    <property type="term" value="C:cytosol"/>
    <property type="evidence" value="ECO:0007669"/>
    <property type="project" value="TreeGrafter"/>
</dbReference>
<dbReference type="SUPFAM" id="SSF56059">
    <property type="entry name" value="Glutathione synthetase ATP-binding domain-like"/>
    <property type="match status" value="1"/>
</dbReference>
<dbReference type="Pfam" id="PF02222">
    <property type="entry name" value="ATP-grasp"/>
    <property type="match status" value="1"/>
</dbReference>
<evidence type="ECO:0000259" key="6">
    <source>
        <dbReference type="PROSITE" id="PS50975"/>
    </source>
</evidence>
<dbReference type="GO" id="GO:0046872">
    <property type="term" value="F:metal ion binding"/>
    <property type="evidence" value="ECO:0007669"/>
    <property type="project" value="InterPro"/>
</dbReference>